<dbReference type="EMBL" id="JASBWU010000016">
    <property type="protein sequence ID" value="KAJ9115402.1"/>
    <property type="molecule type" value="Genomic_DNA"/>
</dbReference>
<accession>A0ACC2WUW6</accession>
<dbReference type="Proteomes" id="UP001243375">
    <property type="component" value="Unassembled WGS sequence"/>
</dbReference>
<evidence type="ECO:0000313" key="2">
    <source>
        <dbReference type="Proteomes" id="UP001243375"/>
    </source>
</evidence>
<gene>
    <name evidence="1" type="ORF">QFC22_005157</name>
</gene>
<organism evidence="1 2">
    <name type="scientific">Naganishia vaughanmartiniae</name>
    <dbReference type="NCBI Taxonomy" id="1424756"/>
    <lineage>
        <taxon>Eukaryota</taxon>
        <taxon>Fungi</taxon>
        <taxon>Dikarya</taxon>
        <taxon>Basidiomycota</taxon>
        <taxon>Agaricomycotina</taxon>
        <taxon>Tremellomycetes</taxon>
        <taxon>Filobasidiales</taxon>
        <taxon>Filobasidiaceae</taxon>
        <taxon>Naganishia</taxon>
    </lineage>
</organism>
<name>A0ACC2WUW6_9TREE</name>
<evidence type="ECO:0000313" key="1">
    <source>
        <dbReference type="EMBL" id="KAJ9115402.1"/>
    </source>
</evidence>
<proteinExistence type="predicted"/>
<reference evidence="1" key="1">
    <citation type="submission" date="2023-04" db="EMBL/GenBank/DDBJ databases">
        <title>Draft Genome sequencing of Naganishia species isolated from polar environments using Oxford Nanopore Technology.</title>
        <authorList>
            <person name="Leo P."/>
            <person name="Venkateswaran K."/>
        </authorList>
    </citation>
    <scope>NUCLEOTIDE SEQUENCE</scope>
    <source>
        <strain evidence="1">MNA-CCFEE 5425</strain>
    </source>
</reference>
<sequence length="835" mass="88062">MLQQQQHSPPPASSSGDSASSTGTASSDKDRQNRARIQAYYVTHEPFQVAHLKKERQRVELETVRAEAAEVERGVAERKVAQSGIQEVEPVIESTINLASQQSNSTTPNPLEQVPPPFVLPDTTTNADPQPQAPPIATVGLPLIVSSSAESNDAPQVVNAPEHEQPTNEESSPAAPTNASTGSASSAGSASGGKSTSAESNTGAGAKLGGLLSNWAPGVALKRPLSMQRSLSGFFGLKPSGIAESTSTKTSREEEQAGGEGGRKMSRGSMTSDESSLLVADEGGKSGVVYCGVDGKRAFADVAAVAGGWNAGERRRRLPDGASGIVLHKDLWKLDQMSETCDLPECSTVFSFTNRRHHCRMCGQIFCTPHASYALDLWYPPTGTSEEGFRSGMTSRRGSADGPVEQQQGVPRSPNEADRAMQGSEVTASLLRLPARRNVGKDGVVKPSRVCVDCYDRVWNPGKLVAREKARRAVHGDDAVAISATGDVNDSDSQASHSGFSLVLDSKAAVNDRVLQRSRSSQGTGRRMFSAPTSPASTSPTTNQGNALDGAVVGLAMNNSVASLSRTGSRASSLAPPGAKQNRRSARNASAHGALSLPPLRPGSAASDSVTPRPMFSPTAEALNIHAQQRSSLSPNSSAGANGYFPAMPPPSKAFLPGEEPNQHVNGVLSNYPLAYKPAASSGSTVTSPFTSRPPSSADLSGMARRIAGQGTTRQVPAHMRIDLPNGGYAFDDPLSSKASSARLLTPEREWVPGAWGYARETYDPDVESETEDEDDDVREVDSVAKRAKSRLIVDGDIRLKTRASDPRQTATPGDHTASHVQSSTGTRLMPWSTF</sequence>
<protein>
    <submittedName>
        <fullName evidence="1">Uncharacterized protein</fullName>
    </submittedName>
</protein>
<keyword evidence="2" id="KW-1185">Reference proteome</keyword>
<comment type="caution">
    <text evidence="1">The sequence shown here is derived from an EMBL/GenBank/DDBJ whole genome shotgun (WGS) entry which is preliminary data.</text>
</comment>